<keyword evidence="2" id="KW-0963">Cytoplasm</keyword>
<evidence type="ECO:0000256" key="5">
    <source>
        <dbReference type="ARBA" id="ARBA00022737"/>
    </source>
</evidence>
<dbReference type="GO" id="GO:0005524">
    <property type="term" value="F:ATP binding"/>
    <property type="evidence" value="ECO:0007669"/>
    <property type="project" value="UniProtKB-KW"/>
</dbReference>
<dbReference type="SMART" id="SM00382">
    <property type="entry name" value="AAA"/>
    <property type="match status" value="2"/>
</dbReference>
<dbReference type="InterPro" id="IPR027417">
    <property type="entry name" value="P-loop_NTPase"/>
</dbReference>
<keyword evidence="3" id="KW-0820">tRNA-binding</keyword>
<dbReference type="Pfam" id="PF16326">
    <property type="entry name" value="ABC_tran_CTD"/>
    <property type="match status" value="1"/>
</dbReference>
<dbReference type="GO" id="GO:0006412">
    <property type="term" value="P:translation"/>
    <property type="evidence" value="ECO:0007669"/>
    <property type="project" value="UniProtKB-KW"/>
</dbReference>
<evidence type="ECO:0000313" key="16">
    <source>
        <dbReference type="Proteomes" id="UP000245133"/>
    </source>
</evidence>
<dbReference type="Pfam" id="PF12848">
    <property type="entry name" value="ABC_tran_Xtn"/>
    <property type="match status" value="1"/>
</dbReference>
<protein>
    <submittedName>
        <fullName evidence="15">ABC transporter ATP-binding protein</fullName>
    </submittedName>
</protein>
<dbReference type="AlphaFoldDB" id="A0A2P2DZA0"/>
<comment type="similarity">
    <text evidence="1">Belongs to the ABC transporter superfamily. ABCF family. Translational throttle EttA subfamily.</text>
</comment>
<dbReference type="CDD" id="cd03221">
    <property type="entry name" value="ABCF_EF-3"/>
    <property type="match status" value="2"/>
</dbReference>
<dbReference type="PANTHER" id="PTHR42855">
    <property type="entry name" value="ABC TRANSPORTER ATP-BINDING SUBUNIT"/>
    <property type="match status" value="1"/>
</dbReference>
<keyword evidence="6" id="KW-0547">Nucleotide-binding</keyword>
<dbReference type="GO" id="GO:0016887">
    <property type="term" value="F:ATP hydrolysis activity"/>
    <property type="evidence" value="ECO:0007669"/>
    <property type="project" value="InterPro"/>
</dbReference>
<feature type="domain" description="ABC transporter" evidence="14">
    <location>
        <begin position="316"/>
        <end position="535"/>
    </location>
</feature>
<keyword evidence="8 15" id="KW-0067">ATP-binding</keyword>
<dbReference type="InterPro" id="IPR032524">
    <property type="entry name" value="ABC_tran_C"/>
</dbReference>
<keyword evidence="16" id="KW-1185">Reference proteome</keyword>
<proteinExistence type="inferred from homology"/>
<evidence type="ECO:0000256" key="4">
    <source>
        <dbReference type="ARBA" id="ARBA00022730"/>
    </source>
</evidence>
<dbReference type="PROSITE" id="PS50893">
    <property type="entry name" value="ABC_TRANSPORTER_2"/>
    <property type="match status" value="2"/>
</dbReference>
<evidence type="ECO:0000256" key="8">
    <source>
        <dbReference type="ARBA" id="ARBA00022840"/>
    </source>
</evidence>
<feature type="coiled-coil region" evidence="12">
    <location>
        <begin position="244"/>
        <end position="272"/>
    </location>
</feature>
<dbReference type="PROSITE" id="PS00211">
    <property type="entry name" value="ABC_TRANSPORTER_1"/>
    <property type="match status" value="1"/>
</dbReference>
<evidence type="ECO:0000256" key="6">
    <source>
        <dbReference type="ARBA" id="ARBA00022741"/>
    </source>
</evidence>
<keyword evidence="4" id="KW-0699">rRNA-binding</keyword>
<dbReference type="Pfam" id="PF00005">
    <property type="entry name" value="ABC_tran"/>
    <property type="match status" value="2"/>
</dbReference>
<dbReference type="InterPro" id="IPR032781">
    <property type="entry name" value="ABC_tran_Xtn"/>
</dbReference>
<comment type="caution">
    <text evidence="15">The sequence shown here is derived from an EMBL/GenBank/DDBJ whole genome shotgun (WGS) entry which is preliminary data.</text>
</comment>
<evidence type="ECO:0000256" key="2">
    <source>
        <dbReference type="ARBA" id="ARBA00022490"/>
    </source>
</evidence>
<dbReference type="OrthoDB" id="9760950at2"/>
<evidence type="ECO:0000256" key="3">
    <source>
        <dbReference type="ARBA" id="ARBA00022555"/>
    </source>
</evidence>
<dbReference type="GO" id="GO:0006417">
    <property type="term" value="P:regulation of translation"/>
    <property type="evidence" value="ECO:0007669"/>
    <property type="project" value="UniProtKB-KW"/>
</dbReference>
<name>A0A2P2DZA0_9LEPT</name>
<evidence type="ECO:0000259" key="14">
    <source>
        <dbReference type="PROSITE" id="PS50893"/>
    </source>
</evidence>
<dbReference type="InterPro" id="IPR051309">
    <property type="entry name" value="ABCF_ATPase"/>
</dbReference>
<dbReference type="EMBL" id="BFBB01000003">
    <property type="protein sequence ID" value="GBF49958.1"/>
    <property type="molecule type" value="Genomic_DNA"/>
</dbReference>
<dbReference type="PANTHER" id="PTHR42855:SF1">
    <property type="entry name" value="ABC TRANSPORTER DOMAIN-CONTAINING PROTEIN"/>
    <property type="match status" value="1"/>
</dbReference>
<accession>A0A2P2DZA0</accession>
<dbReference type="SUPFAM" id="SSF52540">
    <property type="entry name" value="P-loop containing nucleoside triphosphate hydrolases"/>
    <property type="match status" value="2"/>
</dbReference>
<keyword evidence="5" id="KW-0677">Repeat</keyword>
<dbReference type="GO" id="GO:0000049">
    <property type="term" value="F:tRNA binding"/>
    <property type="evidence" value="ECO:0007669"/>
    <property type="project" value="UniProtKB-KW"/>
</dbReference>
<dbReference type="GO" id="GO:0019843">
    <property type="term" value="F:rRNA binding"/>
    <property type="evidence" value="ECO:0007669"/>
    <property type="project" value="UniProtKB-KW"/>
</dbReference>
<evidence type="ECO:0000256" key="12">
    <source>
        <dbReference type="SAM" id="Coils"/>
    </source>
</evidence>
<dbReference type="InterPro" id="IPR003439">
    <property type="entry name" value="ABC_transporter-like_ATP-bd"/>
</dbReference>
<evidence type="ECO:0000256" key="1">
    <source>
        <dbReference type="ARBA" id="ARBA00005868"/>
    </source>
</evidence>
<dbReference type="InterPro" id="IPR017871">
    <property type="entry name" value="ABC_transporter-like_CS"/>
</dbReference>
<evidence type="ECO:0000256" key="7">
    <source>
        <dbReference type="ARBA" id="ARBA00022801"/>
    </source>
</evidence>
<keyword evidence="9" id="KW-0810">Translation regulation</keyword>
<gene>
    <name evidence="15" type="ORF">LPTSP4_14790</name>
</gene>
<evidence type="ECO:0000313" key="15">
    <source>
        <dbReference type="EMBL" id="GBF49958.1"/>
    </source>
</evidence>
<evidence type="ECO:0000256" key="9">
    <source>
        <dbReference type="ARBA" id="ARBA00022845"/>
    </source>
</evidence>
<dbReference type="FunFam" id="3.40.50.300:FF:000183">
    <property type="entry name" value="ABC transporter ATP-binding protein yjjK"/>
    <property type="match status" value="1"/>
</dbReference>
<reference evidence="15 16" key="1">
    <citation type="submission" date="2018-02" db="EMBL/GenBank/DDBJ databases">
        <title>Novel Leptospira species isolated from soil and water in Japan.</title>
        <authorList>
            <person name="Nakao R."/>
            <person name="Masuzawa T."/>
        </authorList>
    </citation>
    <scope>NUCLEOTIDE SEQUENCE [LARGE SCALE GENOMIC DNA]</scope>
    <source>
        <strain evidence="15 16">YH101</strain>
    </source>
</reference>
<keyword evidence="11" id="KW-0648">Protein biosynthesis</keyword>
<evidence type="ECO:0000256" key="10">
    <source>
        <dbReference type="ARBA" id="ARBA00022884"/>
    </source>
</evidence>
<dbReference type="InterPro" id="IPR003593">
    <property type="entry name" value="AAA+_ATPase"/>
</dbReference>
<dbReference type="Gene3D" id="3.40.50.300">
    <property type="entry name" value="P-loop containing nucleotide triphosphate hydrolases"/>
    <property type="match status" value="2"/>
</dbReference>
<feature type="region of interest" description="Disordered" evidence="13">
    <location>
        <begin position="530"/>
        <end position="552"/>
    </location>
</feature>
<organism evidence="15 16">
    <name type="scientific">Leptospira ryugenii</name>
    <dbReference type="NCBI Taxonomy" id="1917863"/>
    <lineage>
        <taxon>Bacteria</taxon>
        <taxon>Pseudomonadati</taxon>
        <taxon>Spirochaetota</taxon>
        <taxon>Spirochaetia</taxon>
        <taxon>Leptospirales</taxon>
        <taxon>Leptospiraceae</taxon>
        <taxon>Leptospira</taxon>
    </lineage>
</organism>
<keyword evidence="10" id="KW-0694">RNA-binding</keyword>
<sequence length="612" mass="70407">MLLSLSKVSKTIGEKVLFQNLDFGISEGEKCAIVGVNGSGKSTLLRCILKQEEPDGGQIIANRELKISLLEQNPKFKPEEKILDHIYQGGGALIRLIHDYTEACQRLESATEKDLETYTFLMSEMDRLSAWEFETQIKNILRELGVPNLNLQMKDLSGGMLKKVELAKSLIEECNLLILDEPTNHLDVEAILWLEDFLANTDKAVLLITHDRYFLDRVVDKILEIHQGKHYLYDGNYSIYLQRKAEREETLIKQEEKIKQHLKQELKWLKRQPKARTTKQKARIDRAEELGQREKFELQKELELIVINKRQGKTILEIQNLQKSFSEKKLIQNFSYVFKAKERLGVVGKNGVGKSTLLNLIAGRLSPDQGMIKPGLNTKIGYFDQTSKELPEQKTVLAYIKETAGEMIESENGEKLTASKVLERFLFDGKLQHTPIYKLSGGEKRRLYLVQVLMIGPNFLILDEPTNDLDIQTLSILETFLEDFPGTVLTVSHDRYFMDRVAESLLVFEEEGHIRNFTGSYTSFLESKKNVEPTPKEKPNKNINVKVSNKKEKERKNLEKDIEILEKSKKDLEKSLEEFMSDHTKLAEIDKLIQDLNAKIEEKYAEWDTLSG</sequence>
<dbReference type="GO" id="GO:0003677">
    <property type="term" value="F:DNA binding"/>
    <property type="evidence" value="ECO:0007669"/>
    <property type="project" value="InterPro"/>
</dbReference>
<feature type="compositionally biased region" description="Basic and acidic residues" evidence="13">
    <location>
        <begin position="530"/>
        <end position="540"/>
    </location>
</feature>
<feature type="domain" description="ABC transporter" evidence="14">
    <location>
        <begin position="3"/>
        <end position="252"/>
    </location>
</feature>
<dbReference type="Proteomes" id="UP000245133">
    <property type="component" value="Unassembled WGS sequence"/>
</dbReference>
<dbReference type="FunFam" id="3.40.50.300:FF:000011">
    <property type="entry name" value="Putative ABC transporter ATP-binding component"/>
    <property type="match status" value="1"/>
</dbReference>
<evidence type="ECO:0000256" key="13">
    <source>
        <dbReference type="SAM" id="MobiDB-lite"/>
    </source>
</evidence>
<evidence type="ECO:0000256" key="11">
    <source>
        <dbReference type="ARBA" id="ARBA00022917"/>
    </source>
</evidence>
<keyword evidence="7" id="KW-0378">Hydrolase</keyword>
<keyword evidence="12" id="KW-0175">Coiled coil</keyword>